<keyword evidence="2" id="KW-0378">Hydrolase</keyword>
<keyword evidence="5" id="KW-1185">Reference proteome</keyword>
<gene>
    <name evidence="4" type="ORF">RN001_004215</name>
</gene>
<evidence type="ECO:0000259" key="3">
    <source>
        <dbReference type="Pfam" id="PF03959"/>
    </source>
</evidence>
<dbReference type="GO" id="GO:0005737">
    <property type="term" value="C:cytoplasm"/>
    <property type="evidence" value="ECO:0007669"/>
    <property type="project" value="TreeGrafter"/>
</dbReference>
<name>A0AAN7PI24_9COLE</name>
<dbReference type="InterPro" id="IPR050593">
    <property type="entry name" value="LovG"/>
</dbReference>
<evidence type="ECO:0000256" key="1">
    <source>
        <dbReference type="ARBA" id="ARBA00005863"/>
    </source>
</evidence>
<evidence type="ECO:0000313" key="5">
    <source>
        <dbReference type="Proteomes" id="UP001353858"/>
    </source>
</evidence>
<feature type="domain" description="Serine hydrolase" evidence="3">
    <location>
        <begin position="17"/>
        <end position="223"/>
    </location>
</feature>
<dbReference type="Proteomes" id="UP001353858">
    <property type="component" value="Unassembled WGS sequence"/>
</dbReference>
<dbReference type="PANTHER" id="PTHR48070:SF6">
    <property type="entry name" value="ESTERASE OVCA2"/>
    <property type="match status" value="1"/>
</dbReference>
<comment type="similarity">
    <text evidence="1">Belongs to the LovG family.</text>
</comment>
<reference evidence="5" key="1">
    <citation type="submission" date="2023-01" db="EMBL/GenBank/DDBJ databases">
        <title>Key to firefly adult light organ development and bioluminescence: homeobox transcription factors regulate luciferase expression and transportation to peroxisome.</title>
        <authorList>
            <person name="Fu X."/>
        </authorList>
    </citation>
    <scope>NUCLEOTIDE SEQUENCE [LARGE SCALE GENOMIC DNA]</scope>
</reference>
<organism evidence="4 5">
    <name type="scientific">Aquatica leii</name>
    <dbReference type="NCBI Taxonomy" id="1421715"/>
    <lineage>
        <taxon>Eukaryota</taxon>
        <taxon>Metazoa</taxon>
        <taxon>Ecdysozoa</taxon>
        <taxon>Arthropoda</taxon>
        <taxon>Hexapoda</taxon>
        <taxon>Insecta</taxon>
        <taxon>Pterygota</taxon>
        <taxon>Neoptera</taxon>
        <taxon>Endopterygota</taxon>
        <taxon>Coleoptera</taxon>
        <taxon>Polyphaga</taxon>
        <taxon>Elateriformia</taxon>
        <taxon>Elateroidea</taxon>
        <taxon>Lampyridae</taxon>
        <taxon>Luciolinae</taxon>
        <taxon>Aquatica</taxon>
    </lineage>
</organism>
<dbReference type="SUPFAM" id="SSF53474">
    <property type="entry name" value="alpha/beta-Hydrolases"/>
    <property type="match status" value="1"/>
</dbReference>
<accession>A0AAN7PI24</accession>
<comment type="caution">
    <text evidence="4">The sequence shown here is derived from an EMBL/GenBank/DDBJ whole genome shotgun (WGS) entry which is preliminary data.</text>
</comment>
<proteinExistence type="inferred from homology"/>
<dbReference type="Pfam" id="PF03959">
    <property type="entry name" value="FSH1"/>
    <property type="match status" value="1"/>
</dbReference>
<dbReference type="InterPro" id="IPR029058">
    <property type="entry name" value="AB_hydrolase_fold"/>
</dbReference>
<evidence type="ECO:0000313" key="4">
    <source>
        <dbReference type="EMBL" id="KAK4880896.1"/>
    </source>
</evidence>
<sequence length="242" mass="27545">MTEEITQNNDHLTENEKKLKILAIHGYRQNGEVFKQKTGSFRKIVNKWAHFIFITAPHQVVTVPSRDKLDETEINEKSDEYGWFFNREDHTFRGIRKGGPAIGFDTSIQLVEEAFEKFGPFDGILGFSQGGCFVGLLCDLQQRGLTTCKFNFAVLVSGFKSGSLPHLKYYNEPIDLPVLNVYGSSDDIIPKEMSEALGEAFKDPVTLVHPGKHYLPASAAQKQVYQEFFLERYSEKQIKLDE</sequence>
<dbReference type="GO" id="GO:0016787">
    <property type="term" value="F:hydrolase activity"/>
    <property type="evidence" value="ECO:0007669"/>
    <property type="project" value="UniProtKB-KW"/>
</dbReference>
<dbReference type="AlphaFoldDB" id="A0AAN7PI24"/>
<dbReference type="FunFam" id="3.40.50.1820:FF:000073">
    <property type="entry name" value="esterase OVCA2 isoform X6"/>
    <property type="match status" value="1"/>
</dbReference>
<dbReference type="GO" id="GO:0032526">
    <property type="term" value="P:response to retinoic acid"/>
    <property type="evidence" value="ECO:0007669"/>
    <property type="project" value="TreeGrafter"/>
</dbReference>
<protein>
    <recommendedName>
        <fullName evidence="3">Serine hydrolase domain-containing protein</fullName>
    </recommendedName>
</protein>
<dbReference type="GO" id="GO:0005634">
    <property type="term" value="C:nucleus"/>
    <property type="evidence" value="ECO:0007669"/>
    <property type="project" value="TreeGrafter"/>
</dbReference>
<dbReference type="PANTHER" id="PTHR48070">
    <property type="entry name" value="ESTERASE OVCA2"/>
    <property type="match status" value="1"/>
</dbReference>
<dbReference type="EMBL" id="JARPUR010000002">
    <property type="protein sequence ID" value="KAK4880896.1"/>
    <property type="molecule type" value="Genomic_DNA"/>
</dbReference>
<dbReference type="InterPro" id="IPR005645">
    <property type="entry name" value="FSH-like_dom"/>
</dbReference>
<dbReference type="Gene3D" id="3.40.50.1820">
    <property type="entry name" value="alpha/beta hydrolase"/>
    <property type="match status" value="1"/>
</dbReference>
<evidence type="ECO:0000256" key="2">
    <source>
        <dbReference type="ARBA" id="ARBA00022801"/>
    </source>
</evidence>